<dbReference type="GO" id="GO:1902209">
    <property type="term" value="P:negative regulation of bacterial-type flagellum assembly"/>
    <property type="evidence" value="ECO:0007669"/>
    <property type="project" value="InterPro"/>
</dbReference>
<accession>A0A285NH67</accession>
<name>A0A285NH67_9HYPH</name>
<dbReference type="EMBL" id="OBEL01000001">
    <property type="protein sequence ID" value="SNZ08862.1"/>
    <property type="molecule type" value="Genomic_DNA"/>
</dbReference>
<sequence length="144" mass="15965">MSLKIELRPGERIIIGNSVITNGDSRARIFVDGEAPIMREKDILTSETANSPAKRIYLCVQLMYLGEDIAKHKELYFTLVNQFLQAAPSALTLVDAINNKILTNSLYAALKEAKALIRYEEELLRDVQSGSSSNSLSGHRPEDG</sequence>
<evidence type="ECO:0000256" key="1">
    <source>
        <dbReference type="ARBA" id="ARBA00022491"/>
    </source>
</evidence>
<dbReference type="GO" id="GO:0044781">
    <property type="term" value="P:bacterial-type flagellum organization"/>
    <property type="evidence" value="ECO:0007669"/>
    <property type="project" value="UniProtKB-KW"/>
</dbReference>
<evidence type="ECO:0000313" key="4">
    <source>
        <dbReference type="EMBL" id="SNZ08862.1"/>
    </source>
</evidence>
<evidence type="ECO:0000256" key="2">
    <source>
        <dbReference type="ARBA" id="ARBA00022795"/>
    </source>
</evidence>
<evidence type="ECO:0000313" key="5">
    <source>
        <dbReference type="Proteomes" id="UP000219439"/>
    </source>
</evidence>
<dbReference type="OrthoDB" id="8561314at2"/>
<gene>
    <name evidence="4" type="ORF">SAMN06265368_1851</name>
</gene>
<keyword evidence="3" id="KW-0694">RNA-binding</keyword>
<keyword evidence="4" id="KW-0966">Cell projection</keyword>
<dbReference type="AlphaFoldDB" id="A0A285NH67"/>
<dbReference type="Pfam" id="PF07378">
    <property type="entry name" value="FlbT"/>
    <property type="match status" value="1"/>
</dbReference>
<organism evidence="4 5">
    <name type="scientific">Cohaesibacter gelatinilyticus</name>
    <dbReference type="NCBI Taxonomy" id="372072"/>
    <lineage>
        <taxon>Bacteria</taxon>
        <taxon>Pseudomonadati</taxon>
        <taxon>Pseudomonadota</taxon>
        <taxon>Alphaproteobacteria</taxon>
        <taxon>Hyphomicrobiales</taxon>
        <taxon>Cohaesibacteraceae</taxon>
    </lineage>
</organism>
<dbReference type="InterPro" id="IPR009967">
    <property type="entry name" value="Flagellum_FlbT"/>
</dbReference>
<dbReference type="GO" id="GO:0048027">
    <property type="term" value="F:mRNA 5'-UTR binding"/>
    <property type="evidence" value="ECO:0007669"/>
    <property type="project" value="InterPro"/>
</dbReference>
<evidence type="ECO:0000256" key="3">
    <source>
        <dbReference type="ARBA" id="ARBA00022884"/>
    </source>
</evidence>
<protein>
    <submittedName>
        <fullName evidence="4">Flagellar protein FlbT</fullName>
    </submittedName>
</protein>
<dbReference type="RefSeq" id="WP_097152958.1">
    <property type="nucleotide sequence ID" value="NZ_OBEL01000001.1"/>
</dbReference>
<dbReference type="NCBIfam" id="NF009432">
    <property type="entry name" value="PRK12791.1"/>
    <property type="match status" value="1"/>
</dbReference>
<reference evidence="4 5" key="1">
    <citation type="submission" date="2017-09" db="EMBL/GenBank/DDBJ databases">
        <authorList>
            <person name="Ehlers B."/>
            <person name="Leendertz F.H."/>
        </authorList>
    </citation>
    <scope>NUCLEOTIDE SEQUENCE [LARGE SCALE GENOMIC DNA]</scope>
    <source>
        <strain evidence="4 5">DSM 18289</strain>
    </source>
</reference>
<keyword evidence="4" id="KW-0969">Cilium</keyword>
<dbReference type="Proteomes" id="UP000219439">
    <property type="component" value="Unassembled WGS sequence"/>
</dbReference>
<keyword evidence="1" id="KW-0678">Repressor</keyword>
<keyword evidence="5" id="KW-1185">Reference proteome</keyword>
<dbReference type="GO" id="GO:0006402">
    <property type="term" value="P:mRNA catabolic process"/>
    <property type="evidence" value="ECO:0007669"/>
    <property type="project" value="InterPro"/>
</dbReference>
<proteinExistence type="predicted"/>
<keyword evidence="2" id="KW-1005">Bacterial flagellum biogenesis</keyword>
<keyword evidence="4" id="KW-0282">Flagellum</keyword>